<sequence length="120" mass="13354">MRTHPVTGRHFTLSPRLDVLTDRQMNWVHPANHTEPWRDPRDPYHRPLQRDALSEQDAAVLFQASYEGGVSTDTEEPTAATVAGLLDAGLLVRAANGTAVLADDVRYRLRLADTDDASTY</sequence>
<reference evidence="1 2" key="1">
    <citation type="submission" date="2022-03" db="EMBL/GenBank/DDBJ databases">
        <title>Complete genome of Streptomyces rimosus ssp. rimosus R7 (=ATCC 10970).</title>
        <authorList>
            <person name="Beganovic S."/>
            <person name="Ruckert C."/>
            <person name="Busche T."/>
            <person name="Kalinowski J."/>
            <person name="Wittmann C."/>
        </authorList>
    </citation>
    <scope>NUCLEOTIDE SEQUENCE [LARGE SCALE GENOMIC DNA]</scope>
    <source>
        <strain evidence="1 2">R7</strain>
    </source>
</reference>
<gene>
    <name evidence="1" type="ORF">SRIMR7_21260</name>
</gene>
<evidence type="ECO:0000313" key="2">
    <source>
        <dbReference type="Proteomes" id="UP000829494"/>
    </source>
</evidence>
<proteinExistence type="predicted"/>
<protein>
    <submittedName>
        <fullName evidence="1">Uncharacterized protein</fullName>
    </submittedName>
</protein>
<name>A0ABY3Z2Z5_STRRM</name>
<dbReference type="GeneID" id="66856211"/>
<keyword evidence="2" id="KW-1185">Reference proteome</keyword>
<accession>A0ABY3Z2Z5</accession>
<dbReference type="Proteomes" id="UP000829494">
    <property type="component" value="Chromosome"/>
</dbReference>
<dbReference type="EMBL" id="CP094298">
    <property type="protein sequence ID" value="UNZ04686.1"/>
    <property type="molecule type" value="Genomic_DNA"/>
</dbReference>
<organism evidence="1 2">
    <name type="scientific">Streptomyces rimosus subsp. rimosus</name>
    <dbReference type="NCBI Taxonomy" id="132474"/>
    <lineage>
        <taxon>Bacteria</taxon>
        <taxon>Bacillati</taxon>
        <taxon>Actinomycetota</taxon>
        <taxon>Actinomycetes</taxon>
        <taxon>Kitasatosporales</taxon>
        <taxon>Streptomycetaceae</taxon>
        <taxon>Streptomyces</taxon>
    </lineage>
</organism>
<evidence type="ECO:0000313" key="1">
    <source>
        <dbReference type="EMBL" id="UNZ04686.1"/>
    </source>
</evidence>
<dbReference type="RefSeq" id="WP_003980601.1">
    <property type="nucleotide sequence ID" value="NZ_CP043497.1"/>
</dbReference>